<dbReference type="Proteomes" id="UP001595796">
    <property type="component" value="Unassembled WGS sequence"/>
</dbReference>
<evidence type="ECO:0000313" key="4">
    <source>
        <dbReference type="Proteomes" id="UP001595796"/>
    </source>
</evidence>
<organism evidence="3 4">
    <name type="scientific">Flaviflagellibacter deserti</name>
    <dbReference type="NCBI Taxonomy" id="2267266"/>
    <lineage>
        <taxon>Bacteria</taxon>
        <taxon>Pseudomonadati</taxon>
        <taxon>Pseudomonadota</taxon>
        <taxon>Alphaproteobacteria</taxon>
        <taxon>Hyphomicrobiales</taxon>
        <taxon>Flaviflagellibacter</taxon>
    </lineage>
</organism>
<evidence type="ECO:0000259" key="2">
    <source>
        <dbReference type="Pfam" id="PF14080"/>
    </source>
</evidence>
<feature type="signal peptide" evidence="1">
    <location>
        <begin position="1"/>
        <end position="17"/>
    </location>
</feature>
<protein>
    <submittedName>
        <fullName evidence="3">DUF4261 domain-containing protein</fullName>
    </submittedName>
</protein>
<dbReference type="RefSeq" id="WP_114956986.1">
    <property type="nucleotide sequence ID" value="NZ_JBHSJF010000005.1"/>
</dbReference>
<keyword evidence="4" id="KW-1185">Reference proteome</keyword>
<proteinExistence type="predicted"/>
<feature type="chain" id="PRO_5047539864" evidence="1">
    <location>
        <begin position="18"/>
        <end position="268"/>
    </location>
</feature>
<comment type="caution">
    <text evidence="3">The sequence shown here is derived from an EMBL/GenBank/DDBJ whole genome shotgun (WGS) entry which is preliminary data.</text>
</comment>
<accession>A0ABV9YZ64</accession>
<evidence type="ECO:0000256" key="1">
    <source>
        <dbReference type="SAM" id="SignalP"/>
    </source>
</evidence>
<gene>
    <name evidence="3" type="ORF">ACFPFW_05630</name>
</gene>
<name>A0ABV9YZ64_9HYPH</name>
<dbReference type="EMBL" id="JBHSJF010000005">
    <property type="protein sequence ID" value="MFC5067494.1"/>
    <property type="molecule type" value="Genomic_DNA"/>
</dbReference>
<feature type="domain" description="DUF4261" evidence="2">
    <location>
        <begin position="184"/>
        <end position="247"/>
    </location>
</feature>
<dbReference type="Pfam" id="PF14080">
    <property type="entry name" value="DUF4261"/>
    <property type="match status" value="1"/>
</dbReference>
<reference evidence="4" key="1">
    <citation type="journal article" date="2019" name="Int. J. Syst. Evol. Microbiol.">
        <title>The Global Catalogue of Microorganisms (GCM) 10K type strain sequencing project: providing services to taxonomists for standard genome sequencing and annotation.</title>
        <authorList>
            <consortium name="The Broad Institute Genomics Platform"/>
            <consortium name="The Broad Institute Genome Sequencing Center for Infectious Disease"/>
            <person name="Wu L."/>
            <person name="Ma J."/>
        </authorList>
    </citation>
    <scope>NUCLEOTIDE SEQUENCE [LARGE SCALE GENOMIC DNA]</scope>
    <source>
        <strain evidence="4">CGMCC 1.16444</strain>
    </source>
</reference>
<evidence type="ECO:0000313" key="3">
    <source>
        <dbReference type="EMBL" id="MFC5067494.1"/>
    </source>
</evidence>
<sequence>MSNLIVFLALSAAVSLSGPETITAFETTYPGGLAAIQEVGEGEKGSVVYEVAGARVLVGYSPKALPSTITEHALRSIESWSEGRSALQHQDGHVTIGLVKAPRGYKAALKGATAVTLVAGALASNLPVSAAIFADSELVVDPADLRTSAVDFARNGEPPVHLWVSRNPLMLEDELGKTKPMVITRGLKPFVGREIEFASNKYSLELIAWRVSDASSYLIKRGPILKDGETFGISETERIRVKHLSPGLSGEPALSFTVEVPDPSEIPN</sequence>
<dbReference type="InterPro" id="IPR025357">
    <property type="entry name" value="DUF4261"/>
</dbReference>
<keyword evidence="1" id="KW-0732">Signal</keyword>